<dbReference type="InterPro" id="IPR004843">
    <property type="entry name" value="Calcineurin-like_PHP"/>
</dbReference>
<proteinExistence type="inferred from homology"/>
<dbReference type="Gene3D" id="3.60.21.10">
    <property type="match status" value="1"/>
</dbReference>
<dbReference type="PANTHER" id="PTHR40942">
    <property type="match status" value="1"/>
</dbReference>
<dbReference type="HOGENOM" id="CLU_056184_2_0_6"/>
<dbReference type="GO" id="GO:0008803">
    <property type="term" value="F:bis(5'-nucleosyl)-tetraphosphatase (symmetrical) activity"/>
    <property type="evidence" value="ECO:0007669"/>
    <property type="project" value="UniProtKB-EC"/>
</dbReference>
<dbReference type="OrthoDB" id="9807890at2"/>
<evidence type="ECO:0000256" key="3">
    <source>
        <dbReference type="ARBA" id="ARBA00012506"/>
    </source>
</evidence>
<keyword evidence="4" id="KW-0378">Hydrolase</keyword>
<dbReference type="SUPFAM" id="SSF56300">
    <property type="entry name" value="Metallo-dependent phosphatases"/>
    <property type="match status" value="1"/>
</dbReference>
<evidence type="ECO:0000256" key="2">
    <source>
        <dbReference type="ARBA" id="ARBA00005419"/>
    </source>
</evidence>
<reference evidence="10 11" key="1">
    <citation type="submission" date="2014-11" db="EMBL/GenBank/DDBJ databases">
        <title>Complete Genome Sequence of Pseudoalteromonas sp. Strain OCN003 Isolated from Kaneohe Bay, Oahu, Hawaii.</title>
        <authorList>
            <person name="Beurmann S."/>
            <person name="Videau P."/>
            <person name="Ushijima B."/>
            <person name="Smith A.M."/>
            <person name="Aeby G.S."/>
            <person name="Callahan S.M."/>
            <person name="Belcaid M."/>
        </authorList>
    </citation>
    <scope>NUCLEOTIDE SEQUENCE [LARGE SCALE GENOMIC DNA]</scope>
    <source>
        <strain evidence="10 11">OCN003</strain>
    </source>
</reference>
<gene>
    <name evidence="10" type="ORF">OM33_06185</name>
</gene>
<evidence type="ECO:0000256" key="1">
    <source>
        <dbReference type="ARBA" id="ARBA00003413"/>
    </source>
</evidence>
<evidence type="ECO:0000256" key="6">
    <source>
        <dbReference type="ARBA" id="ARBA00032248"/>
    </source>
</evidence>
<dbReference type="RefSeq" id="WP_038640071.1">
    <property type="nucleotide sequence ID" value="NZ_CP009888.1"/>
</dbReference>
<comment type="function">
    <text evidence="1">Hydrolyzes diadenosine 5',5'''-P1,P4-tetraphosphate to yield ADP.</text>
</comment>
<dbReference type="InterPro" id="IPR029052">
    <property type="entry name" value="Metallo-depent_PP-like"/>
</dbReference>
<evidence type="ECO:0000313" key="10">
    <source>
        <dbReference type="EMBL" id="AIY64780.1"/>
    </source>
</evidence>
<dbReference type="PIRSF" id="PIRSF000903">
    <property type="entry name" value="B5n-ttraPtase_sm"/>
    <property type="match status" value="1"/>
</dbReference>
<evidence type="ECO:0000259" key="9">
    <source>
        <dbReference type="Pfam" id="PF00149"/>
    </source>
</evidence>
<dbReference type="Pfam" id="PF00149">
    <property type="entry name" value="Metallophos"/>
    <property type="match status" value="1"/>
</dbReference>
<keyword evidence="11" id="KW-1185">Reference proteome</keyword>
<evidence type="ECO:0000256" key="8">
    <source>
        <dbReference type="ARBA" id="ARBA00049417"/>
    </source>
</evidence>
<name>A0A0A7EDM5_9GAMM</name>
<dbReference type="STRING" id="1348114.OM33_06185"/>
<dbReference type="InterPro" id="IPR004617">
    <property type="entry name" value="ApaH"/>
</dbReference>
<sequence length="276" mass="31411">MADYVVGDLQGCYNEFITLLELVDFNPSQDHLYLVGDIVARGPDSLSCLHYLYQLQGSTCITLGNHDLHLIATYLTHKTPNPNDKLQDLFASEKLPEYINFLRQQPLAIWLENYNTLISHAGLNPQLNLQQALNFAHQAQACYQSKDASYFLAKMYGNNINCLSQATDELTQFTFTINAFSRMRFVDCNGKMNYKLKGAANQATDGLLPWFNHKPQNHQNINICFGHWAALEGETPYQNLFALDTGCVWGKQMTLLELKTQKKHSCNNFKEQQTNS</sequence>
<comment type="catalytic activity">
    <reaction evidence="8">
        <text>P(1),P(4)-bis(5'-adenosyl) tetraphosphate + H2O = 2 ADP + 2 H(+)</text>
        <dbReference type="Rhea" id="RHEA:24252"/>
        <dbReference type="ChEBI" id="CHEBI:15377"/>
        <dbReference type="ChEBI" id="CHEBI:15378"/>
        <dbReference type="ChEBI" id="CHEBI:58141"/>
        <dbReference type="ChEBI" id="CHEBI:456216"/>
        <dbReference type="EC" id="3.6.1.41"/>
    </reaction>
</comment>
<dbReference type="KEGG" id="pseo:OM33_06185"/>
<dbReference type="EC" id="3.6.1.41" evidence="3"/>
<dbReference type="NCBIfam" id="TIGR00668">
    <property type="entry name" value="apaH"/>
    <property type="match status" value="1"/>
</dbReference>
<dbReference type="PANTHER" id="PTHR40942:SF4">
    <property type="entry name" value="CYTOCHROME C5"/>
    <property type="match status" value="1"/>
</dbReference>
<accession>A0A0A7EDM5</accession>
<protein>
    <recommendedName>
        <fullName evidence="3">bis(5'-nucleosyl)-tetraphosphatase (symmetrical)</fullName>
        <ecNumber evidence="3">3.6.1.41</ecNumber>
    </recommendedName>
    <alternativeName>
        <fullName evidence="6">Ap4A hydrolase</fullName>
    </alternativeName>
    <alternativeName>
        <fullName evidence="5">Diadenosine 5',5'''-P1,P4-tetraphosphate pyrophosphohydrolase</fullName>
    </alternativeName>
    <alternativeName>
        <fullName evidence="7">Diadenosine tetraphosphatase</fullName>
    </alternativeName>
</protein>
<evidence type="ECO:0000256" key="5">
    <source>
        <dbReference type="ARBA" id="ARBA00031248"/>
    </source>
</evidence>
<evidence type="ECO:0000256" key="4">
    <source>
        <dbReference type="ARBA" id="ARBA00022801"/>
    </source>
</evidence>
<dbReference type="EMBL" id="CP009888">
    <property type="protein sequence ID" value="AIY64780.1"/>
    <property type="molecule type" value="Genomic_DNA"/>
</dbReference>
<organism evidence="10 11">
    <name type="scientific">Pseudoalteromonas piratica</name>
    <dbReference type="NCBI Taxonomy" id="1348114"/>
    <lineage>
        <taxon>Bacteria</taxon>
        <taxon>Pseudomonadati</taxon>
        <taxon>Pseudomonadota</taxon>
        <taxon>Gammaproteobacteria</taxon>
        <taxon>Alteromonadales</taxon>
        <taxon>Pseudoalteromonadaceae</taxon>
        <taxon>Pseudoalteromonas</taxon>
    </lineage>
</organism>
<dbReference type="AlphaFoldDB" id="A0A0A7EDM5"/>
<dbReference type="NCBIfam" id="NF001204">
    <property type="entry name" value="PRK00166.1"/>
    <property type="match status" value="1"/>
</dbReference>
<evidence type="ECO:0000256" key="7">
    <source>
        <dbReference type="ARBA" id="ARBA00033210"/>
    </source>
</evidence>
<evidence type="ECO:0000313" key="11">
    <source>
        <dbReference type="Proteomes" id="UP000030341"/>
    </source>
</evidence>
<dbReference type="Proteomes" id="UP000030341">
    <property type="component" value="Chromosome 1"/>
</dbReference>
<feature type="domain" description="Calcineurin-like phosphoesterase" evidence="9">
    <location>
        <begin position="5"/>
        <end position="137"/>
    </location>
</feature>
<dbReference type="eggNOG" id="COG0639">
    <property type="taxonomic scope" value="Bacteria"/>
</dbReference>
<comment type="similarity">
    <text evidence="2">Belongs to the Ap4A hydrolase family.</text>
</comment>